<protein>
    <submittedName>
        <fullName evidence="1">Uncharacterized protein</fullName>
    </submittedName>
</protein>
<sequence>MFLDYASAFDYYDEMKKEMKSWSLRKFQEFYDFTHYDWESGYQVKYKKINRYD</sequence>
<organism evidence="1">
    <name type="scientific">uncultured marine virus</name>
    <dbReference type="NCBI Taxonomy" id="186617"/>
    <lineage>
        <taxon>Viruses</taxon>
        <taxon>environmental samples</taxon>
    </lineage>
</organism>
<name>A0A0F7L479_9VIRU</name>
<evidence type="ECO:0000313" key="1">
    <source>
        <dbReference type="EMBL" id="AKH46308.1"/>
    </source>
</evidence>
<dbReference type="EMBL" id="KR029581">
    <property type="protein sequence ID" value="AKH46308.1"/>
    <property type="molecule type" value="Genomic_DNA"/>
</dbReference>
<proteinExistence type="predicted"/>
<reference evidence="1" key="2">
    <citation type="submission" date="2015-03" db="EMBL/GenBank/DDBJ databases">
        <authorList>
            <person name="Chow C.-E.T."/>
            <person name="Winget D.M."/>
            <person name="White R.A.III."/>
            <person name="Hallam S.J."/>
            <person name="Suttle C.A."/>
        </authorList>
    </citation>
    <scope>NUCLEOTIDE SEQUENCE</scope>
    <source>
        <strain evidence="1">Anoxic3_6</strain>
    </source>
</reference>
<accession>A0A0F7L479</accession>
<reference evidence="1" key="1">
    <citation type="journal article" date="2015" name="Front. Microbiol.">
        <title>Combining genomic sequencing methods to explore viral diversity and reveal potential virus-host interactions.</title>
        <authorList>
            <person name="Chow C.E."/>
            <person name="Winget D.M."/>
            <person name="White R.A.III."/>
            <person name="Hallam S.J."/>
            <person name="Suttle C.A."/>
        </authorList>
    </citation>
    <scope>NUCLEOTIDE SEQUENCE</scope>
    <source>
        <strain evidence="1">Anoxic3_6</strain>
    </source>
</reference>